<dbReference type="Pfam" id="PF13567">
    <property type="entry name" value="DUF4131"/>
    <property type="match status" value="1"/>
</dbReference>
<dbReference type="PANTHER" id="PTHR30619:SF1">
    <property type="entry name" value="RECOMBINATION PROTEIN 2"/>
    <property type="match status" value="1"/>
</dbReference>
<keyword evidence="10" id="KW-1185">Reference proteome</keyword>
<evidence type="ECO:0000259" key="7">
    <source>
        <dbReference type="Pfam" id="PF03772"/>
    </source>
</evidence>
<sequence length="721" mass="82097">MYFWNSYPFVRFTIALIMGILCYDHFPSIWAQYQWKVISGILLLSVLIYFSRKYSFYKLRHFNGLLALLIISFLGGYFTMIKYHQQEKNHYLNTNKEVSGFIGIITSPVNERTNHHRYNFKLLQVIDENDSIIPTSGIIHLYIKKDSSTQSLLYGDKLAVYGKYHPVPGPDNPFEFNYKQYLERQNIYAHAFVDHDQFKVVSNEPPSRFFQWAYDLRTASSEVIDKYIQQPRENGIAKALLLGIKDHLDNDVKRAYSSAGAMHVLAVSGLHVGIIYLIVQLLFGKLKQTGRLGKYAFGIISILLIWLYATVTGLSPSVLRASTMFSLVAFSQASAREGNIYNTLGFAAFILLCVDPYLIYSVGFQLSFAAVIGIVYLQPKLYRLLSFRIVLFDKAWAITCVSIAAQLATFPLSAYYFHQFPTYFLVSNLLVIPAASILLIGGMSMLLIESILPALAKIIGYCLAKLMWGINELIGLVHFFPNSLIEWIFLDQVGLFLTYGIVLTFIAGFHFRSFKTLTISSSLFILFLFWNLTTHQNQSRRHELVFYEVSDKTAIDYIQGHSADLYIDGFNDSDLELLAFQINPHRLASHLDPIEYSISNLDSDTSNSAIKATSIGDKKIIIFDSTTYHIDFHQFITADLVIINNQAVKSLEWLKKHFQAELVIIGNKNPGYYSRKMKQQAAELNLNIHSLKEDGALTIDLKNGIKKERTITPALFTTNPD</sequence>
<feature type="transmembrane region" description="Helical" evidence="6">
    <location>
        <begin position="263"/>
        <end position="283"/>
    </location>
</feature>
<dbReference type="Proteomes" id="UP000198393">
    <property type="component" value="Unassembled WGS sequence"/>
</dbReference>
<evidence type="ECO:0000256" key="5">
    <source>
        <dbReference type="ARBA" id="ARBA00023136"/>
    </source>
</evidence>
<keyword evidence="3 6" id="KW-0812">Transmembrane</keyword>
<dbReference type="GO" id="GO:0005886">
    <property type="term" value="C:plasma membrane"/>
    <property type="evidence" value="ECO:0007669"/>
    <property type="project" value="UniProtKB-SubCell"/>
</dbReference>
<keyword evidence="5 6" id="KW-0472">Membrane</keyword>
<keyword evidence="4 6" id="KW-1133">Transmembrane helix</keyword>
<dbReference type="Pfam" id="PF03772">
    <property type="entry name" value="Competence"/>
    <property type="match status" value="1"/>
</dbReference>
<accession>A0A239KFH7</accession>
<evidence type="ECO:0000256" key="6">
    <source>
        <dbReference type="SAM" id="Phobius"/>
    </source>
</evidence>
<evidence type="ECO:0000256" key="3">
    <source>
        <dbReference type="ARBA" id="ARBA00022692"/>
    </source>
</evidence>
<proteinExistence type="predicted"/>
<dbReference type="InterPro" id="IPR004477">
    <property type="entry name" value="ComEC_N"/>
</dbReference>
<feature type="domain" description="DUF4131" evidence="8">
    <location>
        <begin position="34"/>
        <end position="195"/>
    </location>
</feature>
<dbReference type="PANTHER" id="PTHR30619">
    <property type="entry name" value="DNA INTERNALIZATION/COMPETENCE PROTEIN COMEC/REC2"/>
    <property type="match status" value="1"/>
</dbReference>
<comment type="subcellular location">
    <subcellularLocation>
        <location evidence="1">Cell membrane</location>
        <topology evidence="1">Multi-pass membrane protein</topology>
    </subcellularLocation>
</comment>
<dbReference type="InterPro" id="IPR052159">
    <property type="entry name" value="Competence_DNA_uptake"/>
</dbReference>
<feature type="transmembrane region" description="Helical" evidence="6">
    <location>
        <begin position="6"/>
        <end position="26"/>
    </location>
</feature>
<feature type="transmembrane region" description="Helical" evidence="6">
    <location>
        <begin position="62"/>
        <end position="81"/>
    </location>
</feature>
<feature type="transmembrane region" description="Helical" evidence="6">
    <location>
        <begin position="395"/>
        <end position="417"/>
    </location>
</feature>
<name>A0A239KFH7_EKHLU</name>
<feature type="domain" description="ComEC/Rec2-related protein" evidence="7">
    <location>
        <begin position="240"/>
        <end position="507"/>
    </location>
</feature>
<reference evidence="9 10" key="1">
    <citation type="submission" date="2017-06" db="EMBL/GenBank/DDBJ databases">
        <authorList>
            <person name="Kim H.J."/>
            <person name="Triplett B.A."/>
        </authorList>
    </citation>
    <scope>NUCLEOTIDE SEQUENCE [LARGE SCALE GENOMIC DNA]</scope>
    <source>
        <strain evidence="9 10">DSM 19307</strain>
    </source>
</reference>
<dbReference type="OrthoDB" id="9761531at2"/>
<evidence type="ECO:0000256" key="4">
    <source>
        <dbReference type="ARBA" id="ARBA00022989"/>
    </source>
</evidence>
<feature type="transmembrane region" description="Helical" evidence="6">
    <location>
        <begin position="423"/>
        <end position="446"/>
    </location>
</feature>
<gene>
    <name evidence="9" type="ORF">SAMN05421640_2615</name>
</gene>
<organism evidence="9 10">
    <name type="scientific">Ekhidna lutea</name>
    <dbReference type="NCBI Taxonomy" id="447679"/>
    <lineage>
        <taxon>Bacteria</taxon>
        <taxon>Pseudomonadati</taxon>
        <taxon>Bacteroidota</taxon>
        <taxon>Cytophagia</taxon>
        <taxon>Cytophagales</taxon>
        <taxon>Reichenbachiellaceae</taxon>
        <taxon>Ekhidna</taxon>
    </lineage>
</organism>
<feature type="transmembrane region" description="Helical" evidence="6">
    <location>
        <begin position="516"/>
        <end position="533"/>
    </location>
</feature>
<dbReference type="EMBL" id="FZPD01000004">
    <property type="protein sequence ID" value="SNT16740.1"/>
    <property type="molecule type" value="Genomic_DNA"/>
</dbReference>
<evidence type="ECO:0000256" key="1">
    <source>
        <dbReference type="ARBA" id="ARBA00004651"/>
    </source>
</evidence>
<protein>
    <submittedName>
        <fullName evidence="9">Competence protein ComEC</fullName>
    </submittedName>
</protein>
<dbReference type="RefSeq" id="WP_089357310.1">
    <property type="nucleotide sequence ID" value="NZ_FZPD01000004.1"/>
</dbReference>
<evidence type="ECO:0000256" key="2">
    <source>
        <dbReference type="ARBA" id="ARBA00022475"/>
    </source>
</evidence>
<evidence type="ECO:0000259" key="8">
    <source>
        <dbReference type="Pfam" id="PF13567"/>
    </source>
</evidence>
<dbReference type="AlphaFoldDB" id="A0A239KFH7"/>
<feature type="transmembrane region" description="Helical" evidence="6">
    <location>
        <begin position="295"/>
        <end position="319"/>
    </location>
</feature>
<dbReference type="InterPro" id="IPR025405">
    <property type="entry name" value="DUF4131"/>
</dbReference>
<evidence type="ECO:0000313" key="9">
    <source>
        <dbReference type="EMBL" id="SNT16740.1"/>
    </source>
</evidence>
<feature type="transmembrane region" description="Helical" evidence="6">
    <location>
        <begin position="487"/>
        <end position="509"/>
    </location>
</feature>
<dbReference type="NCBIfam" id="TIGR00360">
    <property type="entry name" value="ComEC_N-term"/>
    <property type="match status" value="1"/>
</dbReference>
<evidence type="ECO:0000313" key="10">
    <source>
        <dbReference type="Proteomes" id="UP000198393"/>
    </source>
</evidence>
<keyword evidence="2" id="KW-1003">Cell membrane</keyword>
<feature type="transmembrane region" description="Helical" evidence="6">
    <location>
        <begin position="340"/>
        <end position="360"/>
    </location>
</feature>